<evidence type="ECO:0000313" key="6">
    <source>
        <dbReference type="Proteomes" id="UP001419268"/>
    </source>
</evidence>
<keyword evidence="1" id="KW-0472">Membrane</keyword>
<dbReference type="InterPro" id="IPR014551">
    <property type="entry name" value="B_Glucosidase_GBA2-typ"/>
</dbReference>
<dbReference type="PIRSF" id="PIRSF028944">
    <property type="entry name" value="Beta_gluc_GBA2"/>
    <property type="match status" value="1"/>
</dbReference>
<dbReference type="GO" id="GO:0008422">
    <property type="term" value="F:beta-glucosidase activity"/>
    <property type="evidence" value="ECO:0007669"/>
    <property type="project" value="TreeGrafter"/>
</dbReference>
<sequence>MNGLALKKRWRRCWVGDLGFRSGFGGLGFEMVSGNIFHCKKHSWPPEEYISRATLHLLDFDSASPPEHAWRRRLNSHANLLREFSVTFREAVKMIRLGLRLWSYVREEASHGRKAPIDPFTRESCKPSASQGVPLGGMGSGSITRGFRGDFRQMQIIPGLCEPSPIMANQFSIFISRDGGNKKYASVLAPGQHEGLRKPDDHGISSWGWNLSGQHSTYHALFPRAWTIYDGEPDPELKISCRQISPFIPHNYRDSSLPVAVFVYTLVNTGKERAKVSLLFTWAISLRAKDNPPVTFAIAACETQNVDVSVLPSFGLTEQSHITAKDMWGKMAQDGHFDRDNFHAGPSIVSSPGDALCAAVSASTWVEPHGKCTVAFSLAWSSPKVKFLKGSSYNRRYTKFYGTSERSALNLAHDALINYKRWEEEIEDWQNPILNDKRLPEWYKFTLFNELYFLVAGGTIWTESHLPAKEEESNWVSNHDRSVKVETTAARIKPAKMNGKHNIVVKHDQINQQGPENNCEDVGRFLYLEGIEYIMWCTYDVHFYASFALLALFPKIEMSIQRDFAKAVLCEDGRKVKFLAEGNYGIRKARGAVPHDLGTHDPWHEMNAYNIHDTSKWKDLNPKFVLQIYRDFAATGDMSFALDVWPSVRAAMEYMEQFDRDDDGLVENDGFPDQTYDAWTVHGISAYCGCLWLAALEAAAAMAHRLGDKGFEEWCKSKFLKAKPVFEGKLWNGSYFNYDSGSSSNSRSIQADQLAGQWYIASSGLPPLFDDFKIKSALQKIYDFNVMRVRGGRMGAVNGMHPNGKVDESCMQSREIWTGVTYGVAATMILAGMEEQAFATAEGIFTAGWSEEGYGYWFQTPEGWTTDGHYRSLIYMRPLSIWAMQWALSLPKAILEAPGINMMDRLHTSPLDFRAGYGDTSRFRKSASRRSWFGNQVFQCTCK</sequence>
<dbReference type="InterPro" id="IPR012341">
    <property type="entry name" value="6hp_glycosidase-like_sf"/>
</dbReference>
<dbReference type="EMBL" id="JBBNAG010000004">
    <property type="protein sequence ID" value="KAK9140895.1"/>
    <property type="molecule type" value="Genomic_DNA"/>
</dbReference>
<dbReference type="AlphaFoldDB" id="A0AAP0JXK4"/>
<proteinExistence type="inferred from homology"/>
<gene>
    <name evidence="5" type="ORF">Scep_010576</name>
</gene>
<dbReference type="InterPro" id="IPR052566">
    <property type="entry name" value="Non-lysos_glucosylceramidase"/>
</dbReference>
<keyword evidence="1" id="KW-0326">Glycosidase</keyword>
<dbReference type="PANTHER" id="PTHR12654:SF0">
    <property type="entry name" value="NON-LYSOSOMAL GLUCOSYLCERAMIDASE"/>
    <property type="match status" value="1"/>
</dbReference>
<comment type="similarity">
    <text evidence="1">Belongs to the non-lysosomal glucosylceramidase family.</text>
</comment>
<evidence type="ECO:0000256" key="2">
    <source>
        <dbReference type="SAM" id="MobiDB-lite"/>
    </source>
</evidence>
<comment type="catalytic activity">
    <reaction evidence="1">
        <text>a beta-D-glucosyl-(1&lt;-&gt;1')-N-acylsphing-4-enine + H2O = an N-acylsphing-4-enine + D-glucose</text>
        <dbReference type="Rhea" id="RHEA:13269"/>
        <dbReference type="ChEBI" id="CHEBI:4167"/>
        <dbReference type="ChEBI" id="CHEBI:15377"/>
        <dbReference type="ChEBI" id="CHEBI:22801"/>
        <dbReference type="ChEBI" id="CHEBI:52639"/>
        <dbReference type="EC" id="3.2.1.45"/>
    </reaction>
</comment>
<keyword evidence="1" id="KW-0443">Lipid metabolism</keyword>
<dbReference type="GO" id="GO:0006680">
    <property type="term" value="P:glucosylceramide catabolic process"/>
    <property type="evidence" value="ECO:0007669"/>
    <property type="project" value="InterPro"/>
</dbReference>
<dbReference type="Gene3D" id="1.50.10.10">
    <property type="match status" value="1"/>
</dbReference>
<dbReference type="InterPro" id="IPR008928">
    <property type="entry name" value="6-hairpin_glycosidase_sf"/>
</dbReference>
<organism evidence="5 6">
    <name type="scientific">Stephania cephalantha</name>
    <dbReference type="NCBI Taxonomy" id="152367"/>
    <lineage>
        <taxon>Eukaryota</taxon>
        <taxon>Viridiplantae</taxon>
        <taxon>Streptophyta</taxon>
        <taxon>Embryophyta</taxon>
        <taxon>Tracheophyta</taxon>
        <taxon>Spermatophyta</taxon>
        <taxon>Magnoliopsida</taxon>
        <taxon>Ranunculales</taxon>
        <taxon>Menispermaceae</taxon>
        <taxon>Menispermoideae</taxon>
        <taxon>Cissampelideae</taxon>
        <taxon>Stephania</taxon>
    </lineage>
</organism>
<dbReference type="InterPro" id="IPR006775">
    <property type="entry name" value="GH116_catalytic"/>
</dbReference>
<protein>
    <recommendedName>
        <fullName evidence="1">Non-lysosomal glucosylceramidase</fullName>
        <shortName evidence="1">NLGase</shortName>
        <ecNumber evidence="1">3.2.1.45</ecNumber>
    </recommendedName>
</protein>
<comment type="caution">
    <text evidence="5">The sequence shown here is derived from an EMBL/GenBank/DDBJ whole genome shotgun (WGS) entry which is preliminary data.</text>
</comment>
<comment type="function">
    <text evidence="1">Non-lysosomal glucosylceramidase that catalyzes the hydrolysis of glucosylceramide (GlcCer) to free glucose and ceramide.</text>
</comment>
<keyword evidence="1" id="KW-0378">Hydrolase</keyword>
<feature type="domain" description="Glycosyl-hydrolase family 116 N-terminal" evidence="4">
    <location>
        <begin position="132"/>
        <end position="283"/>
    </location>
</feature>
<dbReference type="EC" id="3.2.1.45" evidence="1"/>
<dbReference type="InterPro" id="IPR024462">
    <property type="entry name" value="GH116_N"/>
</dbReference>
<feature type="domain" description="Glycosyl-hydrolase family 116 N-terminal" evidence="4">
    <location>
        <begin position="289"/>
        <end position="422"/>
    </location>
</feature>
<dbReference type="Proteomes" id="UP001419268">
    <property type="component" value="Unassembled WGS sequence"/>
</dbReference>
<dbReference type="GO" id="GO:0016020">
    <property type="term" value="C:membrane"/>
    <property type="evidence" value="ECO:0007669"/>
    <property type="project" value="InterPro"/>
</dbReference>
<feature type="domain" description="Glycosyl-hydrolase family 116 catalytic region" evidence="3">
    <location>
        <begin position="523"/>
        <end position="884"/>
    </location>
</feature>
<dbReference type="FunFam" id="1.50.10.10:FF:000006">
    <property type="entry name" value="Non-lysosomal glucosylceramidase"/>
    <property type="match status" value="1"/>
</dbReference>
<evidence type="ECO:0000313" key="5">
    <source>
        <dbReference type="EMBL" id="KAK9140895.1"/>
    </source>
</evidence>
<evidence type="ECO:0000259" key="4">
    <source>
        <dbReference type="Pfam" id="PF12215"/>
    </source>
</evidence>
<evidence type="ECO:0000259" key="3">
    <source>
        <dbReference type="Pfam" id="PF04685"/>
    </source>
</evidence>
<feature type="region of interest" description="Disordered" evidence="2">
    <location>
        <begin position="115"/>
        <end position="139"/>
    </location>
</feature>
<keyword evidence="6" id="KW-1185">Reference proteome</keyword>
<dbReference type="Pfam" id="PF12215">
    <property type="entry name" value="Glyco_hydr_116N"/>
    <property type="match status" value="2"/>
</dbReference>
<dbReference type="GO" id="GO:0004348">
    <property type="term" value="F:glucosylceramidase activity"/>
    <property type="evidence" value="ECO:0007669"/>
    <property type="project" value="UniProtKB-EC"/>
</dbReference>
<dbReference type="GO" id="GO:0005975">
    <property type="term" value="P:carbohydrate metabolic process"/>
    <property type="evidence" value="ECO:0007669"/>
    <property type="project" value="InterPro"/>
</dbReference>
<dbReference type="SUPFAM" id="SSF48208">
    <property type="entry name" value="Six-hairpin glycosidases"/>
    <property type="match status" value="1"/>
</dbReference>
<accession>A0AAP0JXK4</accession>
<dbReference type="Pfam" id="PF04685">
    <property type="entry name" value="DUF608"/>
    <property type="match status" value="1"/>
</dbReference>
<dbReference type="PANTHER" id="PTHR12654">
    <property type="entry name" value="BILE ACID BETA-GLUCOSIDASE-RELATED"/>
    <property type="match status" value="1"/>
</dbReference>
<reference evidence="5 6" key="1">
    <citation type="submission" date="2024-01" db="EMBL/GenBank/DDBJ databases">
        <title>Genome assemblies of Stephania.</title>
        <authorList>
            <person name="Yang L."/>
        </authorList>
    </citation>
    <scope>NUCLEOTIDE SEQUENCE [LARGE SCALE GENOMIC DNA]</scope>
    <source>
        <strain evidence="5">JXDWG</strain>
        <tissue evidence="5">Leaf</tissue>
    </source>
</reference>
<evidence type="ECO:0000256" key="1">
    <source>
        <dbReference type="PIRNR" id="PIRNR028944"/>
    </source>
</evidence>
<name>A0AAP0JXK4_9MAGN</name>